<dbReference type="Proteomes" id="UP000315295">
    <property type="component" value="Unassembled WGS sequence"/>
</dbReference>
<evidence type="ECO:0000313" key="4">
    <source>
        <dbReference type="Proteomes" id="UP000315295"/>
    </source>
</evidence>
<evidence type="ECO:0000256" key="2">
    <source>
        <dbReference type="SAM" id="SignalP"/>
    </source>
</evidence>
<evidence type="ECO:0000313" key="3">
    <source>
        <dbReference type="EMBL" id="TQD94561.1"/>
    </source>
</evidence>
<reference evidence="3 4" key="1">
    <citation type="journal article" date="2019" name="G3 (Bethesda)">
        <title>Sequencing of a Wild Apple (Malus baccata) Genome Unravels the Differences Between Cultivated and Wild Apple Species Regarding Disease Resistance and Cold Tolerance.</title>
        <authorList>
            <person name="Chen X."/>
        </authorList>
    </citation>
    <scope>NUCLEOTIDE SEQUENCE [LARGE SCALE GENOMIC DNA]</scope>
    <source>
        <strain evidence="4">cv. Shandingzi</strain>
        <tissue evidence="3">Leaves</tissue>
    </source>
</reference>
<dbReference type="PANTHER" id="PTHR34467:SF1">
    <property type="entry name" value="OS05G0542300 PROTEIN"/>
    <property type="match status" value="1"/>
</dbReference>
<proteinExistence type="predicted"/>
<comment type="caution">
    <text evidence="3">The sequence shown here is derived from an EMBL/GenBank/DDBJ whole genome shotgun (WGS) entry which is preliminary data.</text>
</comment>
<keyword evidence="4" id="KW-1185">Reference proteome</keyword>
<evidence type="ECO:0000256" key="1">
    <source>
        <dbReference type="SAM" id="MobiDB-lite"/>
    </source>
</evidence>
<keyword evidence="2" id="KW-0732">Signal</keyword>
<evidence type="ECO:0008006" key="5">
    <source>
        <dbReference type="Google" id="ProtNLM"/>
    </source>
</evidence>
<feature type="signal peptide" evidence="2">
    <location>
        <begin position="1"/>
        <end position="27"/>
    </location>
</feature>
<feature type="region of interest" description="Disordered" evidence="1">
    <location>
        <begin position="63"/>
        <end position="86"/>
    </location>
</feature>
<dbReference type="AlphaFoldDB" id="A0A540M727"/>
<gene>
    <name evidence="3" type="ORF">C1H46_019806</name>
</gene>
<feature type="chain" id="PRO_5021889321" description="Transmembrane protein" evidence="2">
    <location>
        <begin position="28"/>
        <end position="86"/>
    </location>
</feature>
<name>A0A540M727_MALBA</name>
<organism evidence="3 4">
    <name type="scientific">Malus baccata</name>
    <name type="common">Siberian crab apple</name>
    <name type="synonym">Pyrus baccata</name>
    <dbReference type="NCBI Taxonomy" id="106549"/>
    <lineage>
        <taxon>Eukaryota</taxon>
        <taxon>Viridiplantae</taxon>
        <taxon>Streptophyta</taxon>
        <taxon>Embryophyta</taxon>
        <taxon>Tracheophyta</taxon>
        <taxon>Spermatophyta</taxon>
        <taxon>Magnoliopsida</taxon>
        <taxon>eudicotyledons</taxon>
        <taxon>Gunneridae</taxon>
        <taxon>Pentapetalae</taxon>
        <taxon>rosids</taxon>
        <taxon>fabids</taxon>
        <taxon>Rosales</taxon>
        <taxon>Rosaceae</taxon>
        <taxon>Amygdaloideae</taxon>
        <taxon>Maleae</taxon>
        <taxon>Malus</taxon>
    </lineage>
</organism>
<dbReference type="PANTHER" id="PTHR34467">
    <property type="entry name" value="TRANSMEMBRANE PROTEIN"/>
    <property type="match status" value="1"/>
</dbReference>
<feature type="compositionally biased region" description="Basic residues" evidence="1">
    <location>
        <begin position="75"/>
        <end position="86"/>
    </location>
</feature>
<accession>A0A540M727</accession>
<protein>
    <recommendedName>
        <fullName evidence="5">Transmembrane protein</fullName>
    </recommendedName>
</protein>
<sequence length="86" mass="9446">MAVRINGLLLLQVLFLSALLILPLSSGIVNEGFKDGIDPIHLLHKNGVLIYSRKLWSLDAAVHDYDDAGPNPKHDPRRKPGSGRNP</sequence>
<dbReference type="EMBL" id="VIEB01000340">
    <property type="protein sequence ID" value="TQD94561.1"/>
    <property type="molecule type" value="Genomic_DNA"/>
</dbReference>